<dbReference type="EMBL" id="FOIR01000003">
    <property type="protein sequence ID" value="SEW37590.1"/>
    <property type="molecule type" value="Genomic_DNA"/>
</dbReference>
<proteinExistence type="predicted"/>
<sequence length="265" mass="28848">MRRTYLFIISLCLSSLLLKAQDGPKINTDRPSASESAYLLRKGDFQIETGFLYAEFNEELLGSDNIKIQAITLNSTALRYGVSDKFELKLTQGLNKVRVNYGDGRITSDVQVVPTLIGFKANIVELGESNTQLSFQGMVGGDLFMEDGEFGQADLRLMIDQVIADNFSVGGNVAARVLNGFEDTGFAYSVYGAASLSNAAGLYLEFFGSLFGDDAFLPDSHEIDAGFTYAINPTMQVDAMVGFGLSEFANDFTFGFGFSALIPHK</sequence>
<dbReference type="GeneID" id="99987997"/>
<name>A0A1I0R9U5_9BACT</name>
<dbReference type="AlphaFoldDB" id="A0A1I0R9U5"/>
<dbReference type="Pfam" id="PF13557">
    <property type="entry name" value="Phenol_MetA_deg"/>
    <property type="match status" value="1"/>
</dbReference>
<evidence type="ECO:0000313" key="3">
    <source>
        <dbReference type="Proteomes" id="UP000199437"/>
    </source>
</evidence>
<dbReference type="OrthoDB" id="1014491at2"/>
<protein>
    <submittedName>
        <fullName evidence="2">Putative MetA-pathway of phenol degradation</fullName>
    </submittedName>
</protein>
<evidence type="ECO:0000256" key="1">
    <source>
        <dbReference type="SAM" id="SignalP"/>
    </source>
</evidence>
<keyword evidence="3" id="KW-1185">Reference proteome</keyword>
<organism evidence="2 3">
    <name type="scientific">Roseivirga pacifica</name>
    <dbReference type="NCBI Taxonomy" id="1267423"/>
    <lineage>
        <taxon>Bacteria</taxon>
        <taxon>Pseudomonadati</taxon>
        <taxon>Bacteroidota</taxon>
        <taxon>Cytophagia</taxon>
        <taxon>Cytophagales</taxon>
        <taxon>Roseivirgaceae</taxon>
        <taxon>Roseivirga</taxon>
    </lineage>
</organism>
<keyword evidence="1" id="KW-0732">Signal</keyword>
<feature type="signal peptide" evidence="1">
    <location>
        <begin position="1"/>
        <end position="20"/>
    </location>
</feature>
<reference evidence="3" key="1">
    <citation type="submission" date="2016-10" db="EMBL/GenBank/DDBJ databases">
        <authorList>
            <person name="Varghese N."/>
            <person name="Submissions S."/>
        </authorList>
    </citation>
    <scope>NUCLEOTIDE SEQUENCE [LARGE SCALE GENOMIC DNA]</scope>
    <source>
        <strain evidence="3">CGMCC 1.12402</strain>
    </source>
</reference>
<dbReference type="Proteomes" id="UP000199437">
    <property type="component" value="Unassembled WGS sequence"/>
</dbReference>
<evidence type="ECO:0000313" key="2">
    <source>
        <dbReference type="EMBL" id="SEW37590.1"/>
    </source>
</evidence>
<dbReference type="STRING" id="1267423.SAMN05216290_3320"/>
<accession>A0A1I0R9U5</accession>
<dbReference type="RefSeq" id="WP_090259942.1">
    <property type="nucleotide sequence ID" value="NZ_FOIR01000003.1"/>
</dbReference>
<gene>
    <name evidence="2" type="ORF">SAMN05216290_3320</name>
</gene>
<feature type="chain" id="PRO_5011566014" evidence="1">
    <location>
        <begin position="21"/>
        <end position="265"/>
    </location>
</feature>
<dbReference type="InterPro" id="IPR025737">
    <property type="entry name" value="FApF"/>
</dbReference>